<sequence>MSCLILPTTIPTATPWKPWQFQTSNLTSIIQFSVRSSTISRILMLDRRCRGMLLLPMRNRNLALCVQLTGSSLLVHVQSHASPGTTSRTYSYCPSSREIHEQSNGRSAMNI</sequence>
<protein>
    <submittedName>
        <fullName evidence="1">Uncharacterized protein</fullName>
    </submittedName>
</protein>
<accession>A0A8H3DVL5</accession>
<name>A0A8H3DVL5_9AGAM</name>
<comment type="caution">
    <text evidence="1">The sequence shown here is derived from an EMBL/GenBank/DDBJ whole genome shotgun (WGS) entry which is preliminary data.</text>
</comment>
<dbReference type="Proteomes" id="UP000663827">
    <property type="component" value="Unassembled WGS sequence"/>
</dbReference>
<gene>
    <name evidence="1" type="ORF">RDB_LOCUS54637</name>
</gene>
<organism evidence="1 2">
    <name type="scientific">Rhizoctonia solani</name>
    <dbReference type="NCBI Taxonomy" id="456999"/>
    <lineage>
        <taxon>Eukaryota</taxon>
        <taxon>Fungi</taxon>
        <taxon>Dikarya</taxon>
        <taxon>Basidiomycota</taxon>
        <taxon>Agaricomycotina</taxon>
        <taxon>Agaricomycetes</taxon>
        <taxon>Cantharellales</taxon>
        <taxon>Ceratobasidiaceae</taxon>
        <taxon>Rhizoctonia</taxon>
    </lineage>
</organism>
<proteinExistence type="predicted"/>
<reference evidence="1" key="1">
    <citation type="submission" date="2021-01" db="EMBL/GenBank/DDBJ databases">
        <authorList>
            <person name="Kaushik A."/>
        </authorList>
    </citation>
    <scope>NUCLEOTIDE SEQUENCE</scope>
    <source>
        <strain evidence="1">AG5</strain>
    </source>
</reference>
<evidence type="ECO:0000313" key="1">
    <source>
        <dbReference type="EMBL" id="CAE7119132.1"/>
    </source>
</evidence>
<dbReference type="AlphaFoldDB" id="A0A8H3DVL5"/>
<dbReference type="EMBL" id="CAJNJQ010001091">
    <property type="protein sequence ID" value="CAE7119132.1"/>
    <property type="molecule type" value="Genomic_DNA"/>
</dbReference>
<evidence type="ECO:0000313" key="2">
    <source>
        <dbReference type="Proteomes" id="UP000663827"/>
    </source>
</evidence>